<organism evidence="5 6">
    <name type="scientific">Tothia fuscella</name>
    <dbReference type="NCBI Taxonomy" id="1048955"/>
    <lineage>
        <taxon>Eukaryota</taxon>
        <taxon>Fungi</taxon>
        <taxon>Dikarya</taxon>
        <taxon>Ascomycota</taxon>
        <taxon>Pezizomycotina</taxon>
        <taxon>Dothideomycetes</taxon>
        <taxon>Pleosporomycetidae</taxon>
        <taxon>Venturiales</taxon>
        <taxon>Cylindrosympodiaceae</taxon>
        <taxon>Tothia</taxon>
    </lineage>
</organism>
<evidence type="ECO:0000256" key="2">
    <source>
        <dbReference type="ARBA" id="ARBA00022723"/>
    </source>
</evidence>
<dbReference type="InterPro" id="IPR036396">
    <property type="entry name" value="Cyt_P450_sf"/>
</dbReference>
<evidence type="ECO:0000256" key="4">
    <source>
        <dbReference type="RuleBase" id="RU000461"/>
    </source>
</evidence>
<evidence type="ECO:0000313" key="6">
    <source>
        <dbReference type="Proteomes" id="UP000800235"/>
    </source>
</evidence>
<dbReference type="OrthoDB" id="3945418at2759"/>
<accession>A0A9P4TU32</accession>
<proteinExistence type="inferred from homology"/>
<dbReference type="PROSITE" id="PS00086">
    <property type="entry name" value="CYTOCHROME_P450"/>
    <property type="match status" value="1"/>
</dbReference>
<reference evidence="5" key="1">
    <citation type="journal article" date="2020" name="Stud. Mycol.">
        <title>101 Dothideomycetes genomes: a test case for predicting lifestyles and emergence of pathogens.</title>
        <authorList>
            <person name="Haridas S."/>
            <person name="Albert R."/>
            <person name="Binder M."/>
            <person name="Bloem J."/>
            <person name="Labutti K."/>
            <person name="Salamov A."/>
            <person name="Andreopoulos B."/>
            <person name="Baker S."/>
            <person name="Barry K."/>
            <person name="Bills G."/>
            <person name="Bluhm B."/>
            <person name="Cannon C."/>
            <person name="Castanera R."/>
            <person name="Culley D."/>
            <person name="Daum C."/>
            <person name="Ezra D."/>
            <person name="Gonzalez J."/>
            <person name="Henrissat B."/>
            <person name="Kuo A."/>
            <person name="Liang C."/>
            <person name="Lipzen A."/>
            <person name="Lutzoni F."/>
            <person name="Magnuson J."/>
            <person name="Mondo S."/>
            <person name="Nolan M."/>
            <person name="Ohm R."/>
            <person name="Pangilinan J."/>
            <person name="Park H.-J."/>
            <person name="Ramirez L."/>
            <person name="Alfaro M."/>
            <person name="Sun H."/>
            <person name="Tritt A."/>
            <person name="Yoshinaga Y."/>
            <person name="Zwiers L.-H."/>
            <person name="Turgeon B."/>
            <person name="Goodwin S."/>
            <person name="Spatafora J."/>
            <person name="Crous P."/>
            <person name="Grigoriev I."/>
        </authorList>
    </citation>
    <scope>NUCLEOTIDE SEQUENCE</scope>
    <source>
        <strain evidence="5">CBS 130266</strain>
    </source>
</reference>
<evidence type="ECO:0000256" key="3">
    <source>
        <dbReference type="ARBA" id="ARBA00023004"/>
    </source>
</evidence>
<keyword evidence="4" id="KW-0560">Oxidoreductase</keyword>
<protein>
    <submittedName>
        <fullName evidence="5">Cytochrome P450</fullName>
    </submittedName>
</protein>
<dbReference type="GO" id="GO:0020037">
    <property type="term" value="F:heme binding"/>
    <property type="evidence" value="ECO:0007669"/>
    <property type="project" value="InterPro"/>
</dbReference>
<dbReference type="GO" id="GO:0016705">
    <property type="term" value="F:oxidoreductase activity, acting on paired donors, with incorporation or reduction of molecular oxygen"/>
    <property type="evidence" value="ECO:0007669"/>
    <property type="project" value="InterPro"/>
</dbReference>
<dbReference type="Pfam" id="PF00067">
    <property type="entry name" value="p450"/>
    <property type="match status" value="1"/>
</dbReference>
<comment type="caution">
    <text evidence="5">The sequence shown here is derived from an EMBL/GenBank/DDBJ whole genome shotgun (WGS) entry which is preliminary data.</text>
</comment>
<sequence>MAAVDVQLPQLWDINKSEAVMANDPQKIYKEYDYLRSHCPVAHVDVHLAESGGHGFWMLTKYEDIKRAAGDSDTFISSKCALVPSDPRGIRRPPLKFDGEQHTPYRTAIDRTVKPSRIKRLEKILDAHANDLFDGLLAKGQGDICNEFGAEFSGLIEKEWLNLSEEASRMLTDNVRPFVQSWRTGDWEAVKRASDAFYVIARDVIADRRVNPRDPEEDPASSLLLERDAQGELLDEFNLVGAVRQALIVAMVAPSILQGAMTVHLAKDKALQNKLRSDPSLVPSAIEEFIRMYTPYRGFARTATCPVTFQGSEIPADEPITMTYAAANRDPDVFPEPDKFILDRENITQHLGFGRGKHRCAGMPLARMALKVFLTTLLRRTKDFDIAGALGFARLPEIGLLSCPVKFHVS</sequence>
<dbReference type="InterPro" id="IPR017972">
    <property type="entry name" value="Cyt_P450_CS"/>
</dbReference>
<dbReference type="InterPro" id="IPR001128">
    <property type="entry name" value="Cyt_P450"/>
</dbReference>
<dbReference type="Proteomes" id="UP000800235">
    <property type="component" value="Unassembled WGS sequence"/>
</dbReference>
<evidence type="ECO:0000313" key="5">
    <source>
        <dbReference type="EMBL" id="KAF2422464.1"/>
    </source>
</evidence>
<evidence type="ECO:0000256" key="1">
    <source>
        <dbReference type="ARBA" id="ARBA00010617"/>
    </source>
</evidence>
<dbReference type="GO" id="GO:0005506">
    <property type="term" value="F:iron ion binding"/>
    <property type="evidence" value="ECO:0007669"/>
    <property type="project" value="InterPro"/>
</dbReference>
<dbReference type="PRINTS" id="PR00359">
    <property type="entry name" value="BP450"/>
</dbReference>
<keyword evidence="4" id="KW-0349">Heme</keyword>
<dbReference type="PANTHER" id="PTHR46696:SF6">
    <property type="entry name" value="P450, PUTATIVE (EUROFUNG)-RELATED"/>
    <property type="match status" value="1"/>
</dbReference>
<dbReference type="GO" id="GO:0004497">
    <property type="term" value="F:monooxygenase activity"/>
    <property type="evidence" value="ECO:0007669"/>
    <property type="project" value="UniProtKB-KW"/>
</dbReference>
<dbReference type="PANTHER" id="PTHR46696">
    <property type="entry name" value="P450, PUTATIVE (EUROFUNG)-RELATED"/>
    <property type="match status" value="1"/>
</dbReference>
<keyword evidence="4" id="KW-0503">Monooxygenase</keyword>
<dbReference type="EMBL" id="MU007090">
    <property type="protein sequence ID" value="KAF2422464.1"/>
    <property type="molecule type" value="Genomic_DNA"/>
</dbReference>
<dbReference type="InterPro" id="IPR002397">
    <property type="entry name" value="Cyt_P450_B"/>
</dbReference>
<keyword evidence="2 4" id="KW-0479">Metal-binding</keyword>
<dbReference type="SUPFAM" id="SSF48264">
    <property type="entry name" value="Cytochrome P450"/>
    <property type="match status" value="1"/>
</dbReference>
<name>A0A9P4TU32_9PEZI</name>
<gene>
    <name evidence="5" type="ORF">EJ08DRAFT_480551</name>
</gene>
<dbReference type="Gene3D" id="1.10.630.10">
    <property type="entry name" value="Cytochrome P450"/>
    <property type="match status" value="1"/>
</dbReference>
<comment type="similarity">
    <text evidence="1 4">Belongs to the cytochrome P450 family.</text>
</comment>
<keyword evidence="6" id="KW-1185">Reference proteome</keyword>
<dbReference type="AlphaFoldDB" id="A0A9P4TU32"/>
<keyword evidence="3 4" id="KW-0408">Iron</keyword>